<keyword evidence="8" id="KW-0186">Copper</keyword>
<evidence type="ECO:0000256" key="3">
    <source>
        <dbReference type="ARBA" id="ARBA00022525"/>
    </source>
</evidence>
<evidence type="ECO:0000256" key="4">
    <source>
        <dbReference type="ARBA" id="ARBA00022723"/>
    </source>
</evidence>
<dbReference type="Proteomes" id="UP001556367">
    <property type="component" value="Unassembled WGS sequence"/>
</dbReference>
<keyword evidence="5" id="KW-0732">Signal</keyword>
<evidence type="ECO:0000256" key="6">
    <source>
        <dbReference type="ARBA" id="ARBA00023001"/>
    </source>
</evidence>
<name>A0ABR3JVU2_9AGAR</name>
<feature type="region of interest" description="Disordered" evidence="16">
    <location>
        <begin position="398"/>
        <end position="485"/>
    </location>
</feature>
<evidence type="ECO:0000256" key="10">
    <source>
        <dbReference type="ARBA" id="ARBA00023157"/>
    </source>
</evidence>
<evidence type="ECO:0000256" key="7">
    <source>
        <dbReference type="ARBA" id="ARBA00023002"/>
    </source>
</evidence>
<accession>A0ABR3JVU2</accession>
<evidence type="ECO:0000259" key="18">
    <source>
        <dbReference type="Pfam" id="PF03443"/>
    </source>
</evidence>
<keyword evidence="17" id="KW-0812">Transmembrane</keyword>
<protein>
    <recommendedName>
        <fullName evidence="15">lytic cellulose monooxygenase (C4-dehydrogenating)</fullName>
        <ecNumber evidence="15">1.14.99.56</ecNumber>
    </recommendedName>
</protein>
<keyword evidence="11" id="KW-0119">Carbohydrate metabolism</keyword>
<comment type="caution">
    <text evidence="19">The sequence shown here is derived from an EMBL/GenBank/DDBJ whole genome shotgun (WGS) entry which is preliminary data.</text>
</comment>
<feature type="compositionally biased region" description="Acidic residues" evidence="16">
    <location>
        <begin position="454"/>
        <end position="467"/>
    </location>
</feature>
<dbReference type="InterPro" id="IPR005103">
    <property type="entry name" value="AA9_LPMO"/>
</dbReference>
<feature type="compositionally biased region" description="Low complexity" evidence="16">
    <location>
        <begin position="407"/>
        <end position="442"/>
    </location>
</feature>
<dbReference type="CDD" id="cd21175">
    <property type="entry name" value="LPMO_AA9"/>
    <property type="match status" value="1"/>
</dbReference>
<comment type="cofactor">
    <cofactor evidence="1">
        <name>Cu(2+)</name>
        <dbReference type="ChEBI" id="CHEBI:29036"/>
    </cofactor>
</comment>
<evidence type="ECO:0000256" key="13">
    <source>
        <dbReference type="ARBA" id="ARBA00044502"/>
    </source>
</evidence>
<keyword evidence="7" id="KW-0560">Oxidoreductase</keyword>
<feature type="compositionally biased region" description="Low complexity" evidence="16">
    <location>
        <begin position="468"/>
        <end position="480"/>
    </location>
</feature>
<evidence type="ECO:0000256" key="9">
    <source>
        <dbReference type="ARBA" id="ARBA00023033"/>
    </source>
</evidence>
<organism evidence="19 20">
    <name type="scientific">Hohenbuehelia grisea</name>
    <dbReference type="NCBI Taxonomy" id="104357"/>
    <lineage>
        <taxon>Eukaryota</taxon>
        <taxon>Fungi</taxon>
        <taxon>Dikarya</taxon>
        <taxon>Basidiomycota</taxon>
        <taxon>Agaricomycotina</taxon>
        <taxon>Agaricomycetes</taxon>
        <taxon>Agaricomycetidae</taxon>
        <taxon>Agaricales</taxon>
        <taxon>Pleurotineae</taxon>
        <taxon>Pleurotaceae</taxon>
        <taxon>Hohenbuehelia</taxon>
    </lineage>
</organism>
<keyword evidence="10" id="KW-1015">Disulfide bond</keyword>
<feature type="compositionally biased region" description="Polar residues" evidence="16">
    <location>
        <begin position="185"/>
        <end position="200"/>
    </location>
</feature>
<evidence type="ECO:0000256" key="15">
    <source>
        <dbReference type="ARBA" id="ARBA00047174"/>
    </source>
</evidence>
<dbReference type="Pfam" id="PF03443">
    <property type="entry name" value="AA9"/>
    <property type="match status" value="1"/>
</dbReference>
<dbReference type="InterPro" id="IPR049892">
    <property type="entry name" value="AA9"/>
</dbReference>
<feature type="domain" description="Auxiliary Activity family 9 catalytic" evidence="18">
    <location>
        <begin position="166"/>
        <end position="370"/>
    </location>
</feature>
<dbReference type="PANTHER" id="PTHR33353:SF10">
    <property type="entry name" value="ENDO-BETA-1,4-GLUCANASE D"/>
    <property type="match status" value="1"/>
</dbReference>
<comment type="catalytic activity">
    <reaction evidence="14">
        <text>[(1-&gt;4)-beta-D-glucosyl]n+m + reduced acceptor + O2 = 4-dehydro-beta-D-glucosyl-[(1-&gt;4)-beta-D-glucosyl]n-1 + [(1-&gt;4)-beta-D-glucosyl]m + acceptor + H2O.</text>
        <dbReference type="EC" id="1.14.99.56"/>
    </reaction>
</comment>
<comment type="subcellular location">
    <subcellularLocation>
        <location evidence="2">Secreted</location>
    </subcellularLocation>
</comment>
<evidence type="ECO:0000256" key="8">
    <source>
        <dbReference type="ARBA" id="ARBA00023008"/>
    </source>
</evidence>
<feature type="transmembrane region" description="Helical" evidence="17">
    <location>
        <begin position="145"/>
        <end position="163"/>
    </location>
</feature>
<evidence type="ECO:0000256" key="17">
    <source>
        <dbReference type="SAM" id="Phobius"/>
    </source>
</evidence>
<sequence>MFGRHGVQTASEKPLLSIMHPIVCRKRRPHNDKCKGCSGCERTSDVNWRRANQRHQSNSDSQDPAFFGHASTSAGCPESPVVPVSLQTPSIRTFSPQHVTHPPSSALPCVVVVFSVCSLFFLVLSQPRLFISLYFSFNFRTLSRMKFSTAAVFLPLLAALPHVSAHGFVARVTIDGKSYEGNRPSGGNNPSPIRKISSQDPNYGANNPALNCGPKAKAGSVVADARPGSQLQFLWTDAAGGNWPHNTGPMITYLGSCGSTTADKCDSTKVKWFKIHQDGKKSNGQWVQADLMRRAPATAALPADLAPGNYLIRHEIIALHLASQGKAEFYPSCIQIKVGGNGKGGPSPNELISLPGGYSDNDAGIRLNPFSGGTYKFPGPNVVKLVTGAVSDVVGSVVGGSDKEPAPKAAKPASSAAAAATKPVVKAAVPSATPTPKASSKSCRQRKGKRTEPEPEDEEEDDEEETVAEVAARSPVTNETEITEETVNRVREFHAKRLHRVHKRTL</sequence>
<keyword evidence="12" id="KW-0624">Polysaccharide degradation</keyword>
<reference evidence="20" key="1">
    <citation type="submission" date="2024-06" db="EMBL/GenBank/DDBJ databases">
        <title>Multi-omics analyses provide insights into the biosynthesis of the anticancer antibiotic pleurotin in Hohenbuehelia grisea.</title>
        <authorList>
            <person name="Weaver J.A."/>
            <person name="Alberti F."/>
        </authorList>
    </citation>
    <scope>NUCLEOTIDE SEQUENCE [LARGE SCALE GENOMIC DNA]</scope>
    <source>
        <strain evidence="20">T-177</strain>
    </source>
</reference>
<evidence type="ECO:0000313" key="19">
    <source>
        <dbReference type="EMBL" id="KAL0959216.1"/>
    </source>
</evidence>
<dbReference type="PANTHER" id="PTHR33353">
    <property type="entry name" value="PUTATIVE (AFU_ORTHOLOGUE AFUA_1G12560)-RELATED"/>
    <property type="match status" value="1"/>
</dbReference>
<keyword evidence="17" id="KW-0472">Membrane</keyword>
<evidence type="ECO:0000256" key="5">
    <source>
        <dbReference type="ARBA" id="ARBA00022729"/>
    </source>
</evidence>
<dbReference type="Gene3D" id="2.70.50.70">
    <property type="match status" value="1"/>
</dbReference>
<keyword evidence="20" id="KW-1185">Reference proteome</keyword>
<keyword evidence="17" id="KW-1133">Transmembrane helix</keyword>
<keyword evidence="3" id="KW-0964">Secreted</keyword>
<keyword evidence="4" id="KW-0479">Metal-binding</keyword>
<feature type="region of interest" description="Disordered" evidence="16">
    <location>
        <begin position="179"/>
        <end position="200"/>
    </location>
</feature>
<dbReference type="EC" id="1.14.99.56" evidence="15"/>
<evidence type="ECO:0000256" key="12">
    <source>
        <dbReference type="ARBA" id="ARBA00023326"/>
    </source>
</evidence>
<evidence type="ECO:0000256" key="1">
    <source>
        <dbReference type="ARBA" id="ARBA00001973"/>
    </source>
</evidence>
<evidence type="ECO:0000256" key="11">
    <source>
        <dbReference type="ARBA" id="ARBA00023277"/>
    </source>
</evidence>
<evidence type="ECO:0000313" key="20">
    <source>
        <dbReference type="Proteomes" id="UP001556367"/>
    </source>
</evidence>
<evidence type="ECO:0000256" key="14">
    <source>
        <dbReference type="ARBA" id="ARBA00045077"/>
    </source>
</evidence>
<evidence type="ECO:0000256" key="2">
    <source>
        <dbReference type="ARBA" id="ARBA00004613"/>
    </source>
</evidence>
<keyword evidence="6" id="KW-0136">Cellulose degradation</keyword>
<feature type="transmembrane region" description="Helical" evidence="17">
    <location>
        <begin position="105"/>
        <end position="124"/>
    </location>
</feature>
<gene>
    <name evidence="19" type="ORF">HGRIS_014495</name>
</gene>
<dbReference type="EMBL" id="JASNQZ010000003">
    <property type="protein sequence ID" value="KAL0959216.1"/>
    <property type="molecule type" value="Genomic_DNA"/>
</dbReference>
<evidence type="ECO:0000256" key="16">
    <source>
        <dbReference type="SAM" id="MobiDB-lite"/>
    </source>
</evidence>
<proteinExistence type="inferred from homology"/>
<comment type="similarity">
    <text evidence="13">Belongs to the polysaccharide monooxygenase AA9 family.</text>
</comment>
<keyword evidence="9" id="KW-0503">Monooxygenase</keyword>